<dbReference type="PANTHER" id="PTHR13009:SF21">
    <property type="entry name" value="ACTIVATOR OF HSP90 ATPASE"/>
    <property type="match status" value="1"/>
</dbReference>
<proteinExistence type="inferred from homology"/>
<dbReference type="SMART" id="SM01000">
    <property type="entry name" value="Aha1_N"/>
    <property type="match status" value="1"/>
</dbReference>
<organism evidence="3 4">
    <name type="scientific">Cymbomonas tetramitiformis</name>
    <dbReference type="NCBI Taxonomy" id="36881"/>
    <lineage>
        <taxon>Eukaryota</taxon>
        <taxon>Viridiplantae</taxon>
        <taxon>Chlorophyta</taxon>
        <taxon>Pyramimonadophyceae</taxon>
        <taxon>Pyramimonadales</taxon>
        <taxon>Pyramimonadaceae</taxon>
        <taxon>Cymbomonas</taxon>
    </lineage>
</organism>
<dbReference type="EMBL" id="LGRX02010398">
    <property type="protein sequence ID" value="KAK3270425.1"/>
    <property type="molecule type" value="Genomic_DNA"/>
</dbReference>
<protein>
    <recommendedName>
        <fullName evidence="2">Activator of Hsp90 ATPase AHSA1-like N-terminal domain-containing protein</fullName>
    </recommendedName>
</protein>
<dbReference type="GO" id="GO:0006457">
    <property type="term" value="P:protein folding"/>
    <property type="evidence" value="ECO:0007669"/>
    <property type="project" value="TreeGrafter"/>
</dbReference>
<feature type="domain" description="Activator of Hsp90 ATPase AHSA1-like N-terminal" evidence="2">
    <location>
        <begin position="29"/>
        <end position="161"/>
    </location>
</feature>
<evidence type="ECO:0000259" key="2">
    <source>
        <dbReference type="SMART" id="SM01000"/>
    </source>
</evidence>
<name>A0AAE0L3I2_9CHLO</name>
<comment type="similarity">
    <text evidence="1">Belongs to the AHA1 family.</text>
</comment>
<evidence type="ECO:0000256" key="1">
    <source>
        <dbReference type="ARBA" id="ARBA00006817"/>
    </source>
</evidence>
<dbReference type="InterPro" id="IPR015310">
    <property type="entry name" value="AHSA1-like_N"/>
</dbReference>
<keyword evidence="4" id="KW-1185">Reference proteome</keyword>
<dbReference type="SUPFAM" id="SSF103111">
    <property type="entry name" value="Activator of Hsp90 ATPase, Aha1"/>
    <property type="match status" value="1"/>
</dbReference>
<dbReference type="Proteomes" id="UP001190700">
    <property type="component" value="Unassembled WGS sequence"/>
</dbReference>
<dbReference type="Gene3D" id="3.15.10.20">
    <property type="entry name" value="Activator of Hsp90 ATPase Aha1, N-terminal domain"/>
    <property type="match status" value="1"/>
</dbReference>
<evidence type="ECO:0000313" key="4">
    <source>
        <dbReference type="Proteomes" id="UP001190700"/>
    </source>
</evidence>
<sequence length="166" mass="18653">MAKWGEGDSRWLVSDRQDGTNVNGWHWTEKNMMTWSKEKIAELFIGLPAEIAPAEGHAAISSVKEVKGDASLSTRKGNKKVAVYDLNIVLCWEGRVVGEDKKHTGEIKIKEFSSVNDEDEYEFSFTVEGKGKPNDKLKQAVKKTQPQLLEKLKTYCTEFNALCAQS</sequence>
<reference evidence="3 4" key="1">
    <citation type="journal article" date="2015" name="Genome Biol. Evol.">
        <title>Comparative Genomics of a Bacterivorous Green Alga Reveals Evolutionary Causalities and Consequences of Phago-Mixotrophic Mode of Nutrition.</title>
        <authorList>
            <person name="Burns J.A."/>
            <person name="Paasch A."/>
            <person name="Narechania A."/>
            <person name="Kim E."/>
        </authorList>
    </citation>
    <scope>NUCLEOTIDE SEQUENCE [LARGE SCALE GENOMIC DNA]</scope>
    <source>
        <strain evidence="3 4">PLY_AMNH</strain>
    </source>
</reference>
<comment type="caution">
    <text evidence="3">The sequence shown here is derived from an EMBL/GenBank/DDBJ whole genome shotgun (WGS) entry which is preliminary data.</text>
</comment>
<evidence type="ECO:0000313" key="3">
    <source>
        <dbReference type="EMBL" id="KAK3270425.1"/>
    </source>
</evidence>
<dbReference type="AlphaFoldDB" id="A0AAE0L3I2"/>
<dbReference type="GO" id="GO:0051087">
    <property type="term" value="F:protein-folding chaperone binding"/>
    <property type="evidence" value="ECO:0007669"/>
    <property type="project" value="InterPro"/>
</dbReference>
<dbReference type="InterPro" id="IPR036338">
    <property type="entry name" value="Aha1"/>
</dbReference>
<gene>
    <name evidence="3" type="ORF">CYMTET_21177</name>
</gene>
<dbReference type="PANTHER" id="PTHR13009">
    <property type="entry name" value="HEAT SHOCK PROTEIN 90 HSP90 CO-CHAPERONE AHA-1"/>
    <property type="match status" value="1"/>
</dbReference>
<accession>A0AAE0L3I2</accession>
<dbReference type="Pfam" id="PF09229">
    <property type="entry name" value="Aha1_N"/>
    <property type="match status" value="1"/>
</dbReference>
<dbReference type="GO" id="GO:0005829">
    <property type="term" value="C:cytosol"/>
    <property type="evidence" value="ECO:0007669"/>
    <property type="project" value="TreeGrafter"/>
</dbReference>
<dbReference type="GO" id="GO:0001671">
    <property type="term" value="F:ATPase activator activity"/>
    <property type="evidence" value="ECO:0007669"/>
    <property type="project" value="InterPro"/>
</dbReference>